<reference evidence="1 2" key="1">
    <citation type="journal article" date="2015" name="Nature">
        <title>rRNA introns, odd ribosomes, and small enigmatic genomes across a large radiation of phyla.</title>
        <authorList>
            <person name="Brown C.T."/>
            <person name="Hug L.A."/>
            <person name="Thomas B.C."/>
            <person name="Sharon I."/>
            <person name="Castelle C.J."/>
            <person name="Singh A."/>
            <person name="Wilkins M.J."/>
            <person name="Williams K.H."/>
            <person name="Banfield J.F."/>
        </authorList>
    </citation>
    <scope>NUCLEOTIDE SEQUENCE [LARGE SCALE GENOMIC DNA]</scope>
</reference>
<protein>
    <submittedName>
        <fullName evidence="1">Uncharacterized protein</fullName>
    </submittedName>
</protein>
<organism evidence="1 2">
    <name type="scientific">Candidatus Nomurabacteria bacterium GW2011_GWB1_40_7</name>
    <dbReference type="NCBI Taxonomy" id="1618744"/>
    <lineage>
        <taxon>Bacteria</taxon>
        <taxon>Candidatus Nomuraibacteriota</taxon>
    </lineage>
</organism>
<sequence length="65" mass="7305">MNRPMTISSSTDGRYKYVSGIYAGKLKPMLRIANRFMIKSGFNIGSKVDVEYKDGIITITLKNTI</sequence>
<evidence type="ECO:0000313" key="2">
    <source>
        <dbReference type="Proteomes" id="UP000034452"/>
    </source>
</evidence>
<name>A0A0G0SYG8_9BACT</name>
<dbReference type="Proteomes" id="UP000034452">
    <property type="component" value="Unassembled WGS sequence"/>
</dbReference>
<proteinExistence type="predicted"/>
<gene>
    <name evidence="1" type="ORF">UU13_C0020G0009</name>
</gene>
<dbReference type="AlphaFoldDB" id="A0A0G0SYG8"/>
<accession>A0A0G0SYG8</accession>
<dbReference type="EMBL" id="LBZL01000020">
    <property type="protein sequence ID" value="KKR69858.1"/>
    <property type="molecule type" value="Genomic_DNA"/>
</dbReference>
<evidence type="ECO:0000313" key="1">
    <source>
        <dbReference type="EMBL" id="KKR69858.1"/>
    </source>
</evidence>
<comment type="caution">
    <text evidence="1">The sequence shown here is derived from an EMBL/GenBank/DDBJ whole genome shotgun (WGS) entry which is preliminary data.</text>
</comment>